<keyword evidence="6" id="KW-0539">Nucleus</keyword>
<accession>A0A077QS17</accession>
<evidence type="ECO:0000256" key="7">
    <source>
        <dbReference type="ARBA" id="ARBA00023274"/>
    </source>
</evidence>
<comment type="similarity">
    <text evidence="3">Belongs to the RSA3 family.</text>
</comment>
<comment type="subcellular location">
    <subcellularLocation>
        <location evidence="2">Nucleus</location>
        <location evidence="2">Nucleolus</location>
    </subcellularLocation>
</comment>
<dbReference type="GO" id="GO:0030687">
    <property type="term" value="C:preribosome, large subunit precursor"/>
    <property type="evidence" value="ECO:0007669"/>
    <property type="project" value="TreeGrafter"/>
</dbReference>
<feature type="domain" description="Ribosome-assembly protein 3 C-terminal" evidence="9">
    <location>
        <begin position="169"/>
        <end position="218"/>
    </location>
</feature>
<dbReference type="GO" id="GO:0000027">
    <property type="term" value="P:ribosomal large subunit assembly"/>
    <property type="evidence" value="ECO:0007669"/>
    <property type="project" value="TreeGrafter"/>
</dbReference>
<evidence type="ECO:0000259" key="9">
    <source>
        <dbReference type="Pfam" id="PF14615"/>
    </source>
</evidence>
<evidence type="ECO:0000256" key="2">
    <source>
        <dbReference type="ARBA" id="ARBA00004604"/>
    </source>
</evidence>
<reference evidence="10" key="1">
    <citation type="journal article" date="2014" name="Genome Biol. Evol.">
        <title>Gene Loss Rather Than Gene Gain Is Associated with a Host Jump from Monocots to Dicots in the Smut Fungus Melanopsichium pennsylvanicum.</title>
        <authorList>
            <person name="Sharma R."/>
            <person name="Mishra B."/>
            <person name="Runge F."/>
            <person name="Thines M."/>
        </authorList>
    </citation>
    <scope>NUCLEOTIDE SEQUENCE</scope>
    <source>
        <strain evidence="10">4</strain>
    </source>
</reference>
<evidence type="ECO:0000256" key="4">
    <source>
        <dbReference type="ARBA" id="ARBA00015339"/>
    </source>
</evidence>
<dbReference type="PANTHER" id="PTHR28127:SF1">
    <property type="entry name" value="RIBOSOME ASSEMBLY PROTEIN 3"/>
    <property type="match status" value="1"/>
</dbReference>
<feature type="compositionally biased region" description="Basic residues" evidence="8">
    <location>
        <begin position="1"/>
        <end position="20"/>
    </location>
</feature>
<dbReference type="InterPro" id="IPR028217">
    <property type="entry name" value="Rsa3_C"/>
</dbReference>
<protein>
    <recommendedName>
        <fullName evidence="4">Ribosome assembly protein 3</fullName>
    </recommendedName>
</protein>
<organism evidence="10">
    <name type="scientific">Melanopsichium pennsylvanicum 4</name>
    <dbReference type="NCBI Taxonomy" id="1398559"/>
    <lineage>
        <taxon>Eukaryota</taxon>
        <taxon>Fungi</taxon>
        <taxon>Dikarya</taxon>
        <taxon>Basidiomycota</taxon>
        <taxon>Ustilaginomycotina</taxon>
        <taxon>Ustilaginomycetes</taxon>
        <taxon>Ustilaginales</taxon>
        <taxon>Ustilaginaceae</taxon>
        <taxon>Melanopsichium</taxon>
    </lineage>
</organism>
<dbReference type="GO" id="GO:0005730">
    <property type="term" value="C:nucleolus"/>
    <property type="evidence" value="ECO:0007669"/>
    <property type="project" value="UniProtKB-SubCell"/>
</dbReference>
<comment type="function">
    <text evidence="1">Required for efficient biogenesis of the 60S ribosomal subunit.</text>
</comment>
<evidence type="ECO:0000313" key="10">
    <source>
        <dbReference type="EMBL" id="CDI52325.1"/>
    </source>
</evidence>
<dbReference type="PANTHER" id="PTHR28127">
    <property type="entry name" value="RIBOSOME ASSEMBLY PROTEIN 3"/>
    <property type="match status" value="1"/>
</dbReference>
<proteinExistence type="inferred from homology"/>
<evidence type="ECO:0000256" key="1">
    <source>
        <dbReference type="ARBA" id="ARBA00003035"/>
    </source>
</evidence>
<evidence type="ECO:0000256" key="6">
    <source>
        <dbReference type="ARBA" id="ARBA00023242"/>
    </source>
</evidence>
<keyword evidence="7" id="KW-0687">Ribonucleoprotein</keyword>
<feature type="compositionally biased region" description="Low complexity" evidence="8">
    <location>
        <begin position="21"/>
        <end position="46"/>
    </location>
</feature>
<dbReference type="AlphaFoldDB" id="A0A077QS17"/>
<evidence type="ECO:0000256" key="8">
    <source>
        <dbReference type="SAM" id="MobiDB-lite"/>
    </source>
</evidence>
<keyword evidence="5" id="KW-0690">Ribosome biogenesis</keyword>
<sequence>MKKALHPVQSRKKFVRRHHSLSSSSSSSASSSASSSSSSADTSSSSDSDESDSDSAPKRKRPAARSNTSNKILEGQRKISSSSKHKNVFRLTPESDKDLVDDIPASNHSDYKRRALKALEPAPPRFPQDVQRIVDAKSLQPSARKSGKGTKPSTSQQTQAQREQRRQAFRSLWLKAVADEFGDELDAIRTREPTLGADGGTRLPLFIDALASGSELFSSPSNEQTGPERAIDARQITLDEVALASNLK</sequence>
<dbReference type="InterPro" id="IPR051898">
    <property type="entry name" value="Ribosome_Assembly_3"/>
</dbReference>
<dbReference type="Pfam" id="PF14615">
    <property type="entry name" value="Rsa3"/>
    <property type="match status" value="1"/>
</dbReference>
<dbReference type="EMBL" id="HG529537">
    <property type="protein sequence ID" value="CDI52325.1"/>
    <property type="molecule type" value="Genomic_DNA"/>
</dbReference>
<evidence type="ECO:0000256" key="5">
    <source>
        <dbReference type="ARBA" id="ARBA00022517"/>
    </source>
</evidence>
<feature type="region of interest" description="Disordered" evidence="8">
    <location>
        <begin position="1"/>
        <end position="166"/>
    </location>
</feature>
<name>A0A077QS17_9BASI</name>
<evidence type="ECO:0000256" key="3">
    <source>
        <dbReference type="ARBA" id="ARBA00006256"/>
    </source>
</evidence>